<keyword evidence="3" id="KW-1185">Reference proteome</keyword>
<dbReference type="OrthoDB" id="14527at2759"/>
<evidence type="ECO:0008006" key="4">
    <source>
        <dbReference type="Google" id="ProtNLM"/>
    </source>
</evidence>
<evidence type="ECO:0000256" key="1">
    <source>
        <dbReference type="SAM" id="MobiDB-lite"/>
    </source>
</evidence>
<proteinExistence type="predicted"/>
<sequence>MPIHTGPAGPSAHERLCESHSRLAAICRSIRDFAPADHVYQPPILDSHETRYTPQELSGLAKFRATCEREAEWLEELTLASQPPDHPSTNAPYLISVWDQVVTCPRPLISIGEAFKSPRGDKVKVDVVGKGGMLWIKVNTIRMARLLLEFREQDSYINSDYDSSDAEDPVLQAQRAAYPITPINSITKQCYDLVQAATQHRTPWGQVPTVLLRLTRLDGHEAGDPRIQETYQCLGRMGVHVEFGEIQNRGSSSSERPASIPQPLPVPRPHLVATPKLNLDLSLLIALISDISHAPLPHDDLDAESRFKPIDKAWKRQVNPSTGQVTVKRLQDGELGPEEHSRALTYQLKQEMRLGLVEELNQKIHEGCRALGVPVESVEFWTTAEARRRCRDIVAKIGGEQERRREKRLFAAEEGNRDASAAAAAAAAAAGENDFWQGSRHAGAGQPLNRFLSVRILPEDDSSSSPSYLDGTPIAANTFRGRLTETCHRLLSVPMEKGASVTADFLGLSIADSPVSSDVEGSTTAAAARAKAKASAPHRGGQRRRAAPLADTYLRVPTAHTVRSMLEGAKRGMTTVTANRMSVKQMLRAMGPLEALEEDERVVNPSYTPTTPVSEALFIVVEPKTLGELKRSDLTDVAFETERRGSCLEQAQGDNLGGGSVDAQPAEFWVLEPRSLGEDPRGDKADA</sequence>
<dbReference type="EMBL" id="BLZA01000057">
    <property type="protein sequence ID" value="GHJ90158.1"/>
    <property type="molecule type" value="Genomic_DNA"/>
</dbReference>
<feature type="compositionally biased region" description="Basic and acidic residues" evidence="1">
    <location>
        <begin position="675"/>
        <end position="687"/>
    </location>
</feature>
<dbReference type="PANTHER" id="PTHR13379:SF0">
    <property type="entry name" value="UPF0415 PROTEIN C7ORF25"/>
    <property type="match status" value="1"/>
</dbReference>
<feature type="region of interest" description="Disordered" evidence="1">
    <location>
        <begin position="649"/>
        <end position="687"/>
    </location>
</feature>
<dbReference type="Proteomes" id="UP000620104">
    <property type="component" value="Unassembled WGS sequence"/>
</dbReference>
<feature type="region of interest" description="Disordered" evidence="1">
    <location>
        <begin position="248"/>
        <end position="267"/>
    </location>
</feature>
<evidence type="ECO:0000313" key="3">
    <source>
        <dbReference type="Proteomes" id="UP000620104"/>
    </source>
</evidence>
<organism evidence="2 3">
    <name type="scientific">Naganishia liquefaciens</name>
    <dbReference type="NCBI Taxonomy" id="104408"/>
    <lineage>
        <taxon>Eukaryota</taxon>
        <taxon>Fungi</taxon>
        <taxon>Dikarya</taxon>
        <taxon>Basidiomycota</taxon>
        <taxon>Agaricomycotina</taxon>
        <taxon>Tremellomycetes</taxon>
        <taxon>Filobasidiales</taxon>
        <taxon>Filobasidiaceae</taxon>
        <taxon>Naganishia</taxon>
    </lineage>
</organism>
<name>A0A8H3YI90_9TREE</name>
<dbReference type="AlphaFoldDB" id="A0A8H3YI90"/>
<comment type="caution">
    <text evidence="2">The sequence shown here is derived from an EMBL/GenBank/DDBJ whole genome shotgun (WGS) entry which is preliminary data.</text>
</comment>
<protein>
    <recommendedName>
        <fullName evidence="4">DUF1308 domain-containing protein</fullName>
    </recommendedName>
</protein>
<reference evidence="2" key="1">
    <citation type="submission" date="2020-07" db="EMBL/GenBank/DDBJ databases">
        <title>Draft Genome Sequence of a Deep-Sea Yeast, Naganishia (Cryptococcus) liquefaciens strain N6.</title>
        <authorList>
            <person name="Han Y.W."/>
            <person name="Kajitani R."/>
            <person name="Morimoto H."/>
            <person name="Parhat M."/>
            <person name="Tsubouchi H."/>
            <person name="Bakenova O."/>
            <person name="Ogata M."/>
            <person name="Argunhan B."/>
            <person name="Aoki R."/>
            <person name="Kajiwara S."/>
            <person name="Itoh T."/>
            <person name="Iwasaki H."/>
        </authorList>
    </citation>
    <scope>NUCLEOTIDE SEQUENCE</scope>
    <source>
        <strain evidence="2">N6</strain>
    </source>
</reference>
<evidence type="ECO:0000313" key="2">
    <source>
        <dbReference type="EMBL" id="GHJ90158.1"/>
    </source>
</evidence>
<gene>
    <name evidence="2" type="ORF">NliqN6_6560</name>
</gene>
<accession>A0A8H3YI90</accession>
<dbReference type="PANTHER" id="PTHR13379">
    <property type="entry name" value="UNCHARACTERIZED DUF1308"/>
    <property type="match status" value="1"/>
</dbReference>